<dbReference type="PANTHER" id="PTHR21445:SF0">
    <property type="entry name" value="APURINIC-APYRIMIDINIC ENDONUCLEASE"/>
    <property type="match status" value="1"/>
</dbReference>
<dbReference type="PROSITE" id="PS51432">
    <property type="entry name" value="AP_NUCLEASE_F2_4"/>
    <property type="match status" value="1"/>
</dbReference>
<evidence type="ECO:0000256" key="4">
    <source>
        <dbReference type="ARBA" id="ARBA00022763"/>
    </source>
</evidence>
<feature type="binding site" evidence="8">
    <location>
        <position position="144"/>
    </location>
    <ligand>
        <name>Zn(2+)</name>
        <dbReference type="ChEBI" id="CHEBI:29105"/>
        <label>1</label>
    </ligand>
</feature>
<evidence type="ECO:0000256" key="5">
    <source>
        <dbReference type="ARBA" id="ARBA00022801"/>
    </source>
</evidence>
<dbReference type="Proteomes" id="UP000626697">
    <property type="component" value="Unassembled WGS sequence"/>
</dbReference>
<reference evidence="10 11" key="1">
    <citation type="submission" date="2020-08" db="EMBL/GenBank/DDBJ databases">
        <title>Genomic Encyclopedia of Type Strains, Phase IV (KMG-IV): sequencing the most valuable type-strain genomes for metagenomic binning, comparative biology and taxonomic classification.</title>
        <authorList>
            <person name="Goeker M."/>
        </authorList>
    </citation>
    <scope>NUCLEOTIDE SEQUENCE [LARGE SCALE GENOMIC DNA]</scope>
    <source>
        <strain evidence="10 11">DSM 105481</strain>
    </source>
</reference>
<dbReference type="SUPFAM" id="SSF51658">
    <property type="entry name" value="Xylose isomerase-like"/>
    <property type="match status" value="1"/>
</dbReference>
<sequence length="296" mass="32681">MKIGSHVSMSGKSMLLGASEEAVSYGSNTFMIYTGAPQNTRRKKIEELNIAAGQQHMAEHGITDIVVHAPYIINIGNSQNPATFELGVNFLRSEIERTQALGAKQIVLHPGAHVGAGPEEGIKKIIEGLNEVLVSDQEVQIALETMAGKGTECGRSFEELAMIFDGVTLHDKLSVTLDTCHVHDAGYNIIEDFDGVLNEFDKIVGLDRLKVLHINDSKNERGARKDRHENIGFGHIGFEALRYIVHHPQLTEIPKILETPFVGEDKKNKKAPYKFEIEMLKGNTFDSSLLEKIALN</sequence>
<evidence type="ECO:0000256" key="8">
    <source>
        <dbReference type="HAMAP-Rule" id="MF_00152"/>
    </source>
</evidence>
<dbReference type="EMBL" id="JACJHX010000002">
    <property type="protein sequence ID" value="MBA9025452.1"/>
    <property type="molecule type" value="Genomic_DNA"/>
</dbReference>
<keyword evidence="11" id="KW-1185">Reference proteome</keyword>
<accession>A0ABR6CM61</accession>
<feature type="binding site" evidence="8">
    <location>
        <position position="109"/>
    </location>
    <ligand>
        <name>Zn(2+)</name>
        <dbReference type="ChEBI" id="CHEBI:29105"/>
        <label>1</label>
    </ligand>
</feature>
<comment type="caution">
    <text evidence="10">The sequence shown here is derived from an EMBL/GenBank/DDBJ whole genome shotgun (WGS) entry which is preliminary data.</text>
</comment>
<organism evidence="10 11">
    <name type="scientific">Peribacillus huizhouensis</name>
    <dbReference type="NCBI Taxonomy" id="1501239"/>
    <lineage>
        <taxon>Bacteria</taxon>
        <taxon>Bacillati</taxon>
        <taxon>Bacillota</taxon>
        <taxon>Bacilli</taxon>
        <taxon>Bacillales</taxon>
        <taxon>Bacillaceae</taxon>
        <taxon>Peribacillus</taxon>
    </lineage>
</organism>
<feature type="binding site" evidence="8">
    <location>
        <position position="228"/>
    </location>
    <ligand>
        <name>Zn(2+)</name>
        <dbReference type="ChEBI" id="CHEBI:29105"/>
        <label>3</label>
    </ligand>
</feature>
<feature type="binding site" evidence="8">
    <location>
        <position position="213"/>
    </location>
    <ligand>
        <name>Zn(2+)</name>
        <dbReference type="ChEBI" id="CHEBI:29105"/>
        <label>2</label>
    </ligand>
</feature>
<keyword evidence="6 8" id="KW-0862">Zinc</keyword>
<keyword evidence="4 8" id="KW-0227">DNA damage</keyword>
<dbReference type="InterPro" id="IPR001719">
    <property type="entry name" value="AP_endonuc_2"/>
</dbReference>
<dbReference type="PROSITE" id="PS00730">
    <property type="entry name" value="AP_NUCLEASE_F2_2"/>
    <property type="match status" value="1"/>
</dbReference>
<keyword evidence="2 8" id="KW-0540">Nuclease</keyword>
<gene>
    <name evidence="8" type="primary">nfo</name>
    <name evidence="10" type="ORF">HNP81_000735</name>
</gene>
<dbReference type="PROSITE" id="PS00729">
    <property type="entry name" value="AP_NUCLEASE_F2_1"/>
    <property type="match status" value="1"/>
</dbReference>
<dbReference type="PANTHER" id="PTHR21445">
    <property type="entry name" value="ENDONUCLEASE IV ENDODEOXYRIBONUCLEASE IV"/>
    <property type="match status" value="1"/>
</dbReference>
<dbReference type="NCBIfam" id="NF002196">
    <property type="entry name" value="PRK01060.1-1"/>
    <property type="match status" value="1"/>
</dbReference>
<dbReference type="GO" id="GO:0008833">
    <property type="term" value="F:deoxyribonuclease IV (phage-T4-induced) activity"/>
    <property type="evidence" value="ECO:0007669"/>
    <property type="project" value="UniProtKB-EC"/>
</dbReference>
<dbReference type="SMART" id="SM00518">
    <property type="entry name" value="AP2Ec"/>
    <property type="match status" value="1"/>
</dbReference>
<name>A0ABR6CM61_9BACI</name>
<evidence type="ECO:0000256" key="6">
    <source>
        <dbReference type="ARBA" id="ARBA00022833"/>
    </source>
</evidence>
<evidence type="ECO:0000256" key="1">
    <source>
        <dbReference type="ARBA" id="ARBA00005340"/>
    </source>
</evidence>
<keyword evidence="8" id="KW-0255">Endonuclease</keyword>
<protein>
    <recommendedName>
        <fullName evidence="8">Probable endonuclease 4</fullName>
        <ecNumber evidence="8">3.1.21.2</ecNumber>
    </recommendedName>
    <alternativeName>
        <fullName evidence="8">Endodeoxyribonuclease IV</fullName>
    </alternativeName>
    <alternativeName>
        <fullName evidence="8">Endonuclease IV</fullName>
    </alternativeName>
</protein>
<dbReference type="CDD" id="cd00019">
    <property type="entry name" value="AP2Ec"/>
    <property type="match status" value="1"/>
</dbReference>
<dbReference type="HAMAP" id="MF_00152">
    <property type="entry name" value="Nfo"/>
    <property type="match status" value="1"/>
</dbReference>
<dbReference type="Gene3D" id="3.20.20.150">
    <property type="entry name" value="Divalent-metal-dependent TIM barrel enzymes"/>
    <property type="match status" value="1"/>
</dbReference>
<dbReference type="InterPro" id="IPR036237">
    <property type="entry name" value="Xyl_isomerase-like_sf"/>
</dbReference>
<comment type="catalytic activity">
    <reaction evidence="8">
        <text>Endonucleolytic cleavage to 5'-phosphooligonucleotide end-products.</text>
        <dbReference type="EC" id="3.1.21.2"/>
    </reaction>
</comment>
<feature type="binding site" evidence="8">
    <location>
        <position position="181"/>
    </location>
    <ligand>
        <name>Zn(2+)</name>
        <dbReference type="ChEBI" id="CHEBI:29105"/>
        <label>3</label>
    </ligand>
</feature>
<keyword evidence="3 8" id="KW-0479">Metal-binding</keyword>
<evidence type="ECO:0000259" key="9">
    <source>
        <dbReference type="Pfam" id="PF01261"/>
    </source>
</evidence>
<keyword evidence="5 8" id="KW-0378">Hydrolase</keyword>
<feature type="binding site" evidence="8">
    <location>
        <position position="178"/>
    </location>
    <ligand>
        <name>Zn(2+)</name>
        <dbReference type="ChEBI" id="CHEBI:29105"/>
        <label>2</label>
    </ligand>
</feature>
<feature type="binding site" evidence="8">
    <location>
        <position position="68"/>
    </location>
    <ligand>
        <name>Zn(2+)</name>
        <dbReference type="ChEBI" id="CHEBI:29105"/>
        <label>1</label>
    </ligand>
</feature>
<dbReference type="InterPro" id="IPR018246">
    <property type="entry name" value="AP_endonuc_F2_Zn_BS"/>
</dbReference>
<comment type="function">
    <text evidence="8">Endonuclease IV plays a role in DNA repair. It cleaves phosphodiester bonds at apurinic or apyrimidinic (AP) sites, generating a 3'-hydroxyl group and a 5'-terminal sugar phosphate.</text>
</comment>
<dbReference type="RefSeq" id="WP_182501582.1">
    <property type="nucleotide sequence ID" value="NZ_JACJHX010000002.1"/>
</dbReference>
<feature type="domain" description="Xylose isomerase-like TIM barrel" evidence="9">
    <location>
        <begin position="20"/>
        <end position="281"/>
    </location>
</feature>
<comment type="cofactor">
    <cofactor evidence="8">
        <name>Zn(2+)</name>
        <dbReference type="ChEBI" id="CHEBI:29105"/>
    </cofactor>
    <text evidence="8">Binds 3 Zn(2+) ions.</text>
</comment>
<feature type="binding site" evidence="8">
    <location>
        <position position="144"/>
    </location>
    <ligand>
        <name>Zn(2+)</name>
        <dbReference type="ChEBI" id="CHEBI:29105"/>
        <label>2</label>
    </ligand>
</feature>
<proteinExistence type="inferred from homology"/>
<dbReference type="NCBIfam" id="TIGR00587">
    <property type="entry name" value="nfo"/>
    <property type="match status" value="1"/>
</dbReference>
<evidence type="ECO:0000313" key="11">
    <source>
        <dbReference type="Proteomes" id="UP000626697"/>
    </source>
</evidence>
<evidence type="ECO:0000256" key="3">
    <source>
        <dbReference type="ARBA" id="ARBA00022723"/>
    </source>
</evidence>
<feature type="binding site" evidence="8">
    <location>
        <position position="258"/>
    </location>
    <ligand>
        <name>Zn(2+)</name>
        <dbReference type="ChEBI" id="CHEBI:29105"/>
        <label>2</label>
    </ligand>
</feature>
<feature type="binding site" evidence="8">
    <location>
        <position position="226"/>
    </location>
    <ligand>
        <name>Zn(2+)</name>
        <dbReference type="ChEBI" id="CHEBI:29105"/>
        <label>3</label>
    </ligand>
</feature>
<evidence type="ECO:0000256" key="2">
    <source>
        <dbReference type="ARBA" id="ARBA00022722"/>
    </source>
</evidence>
<evidence type="ECO:0000256" key="7">
    <source>
        <dbReference type="ARBA" id="ARBA00023204"/>
    </source>
</evidence>
<dbReference type="Pfam" id="PF01261">
    <property type="entry name" value="AP_endonuc_2"/>
    <property type="match status" value="1"/>
</dbReference>
<dbReference type="InterPro" id="IPR013022">
    <property type="entry name" value="Xyl_isomerase-like_TIM-brl"/>
</dbReference>
<dbReference type="EC" id="3.1.21.2" evidence="8"/>
<comment type="similarity">
    <text evidence="1 8">Belongs to the AP endonuclease 2 family.</text>
</comment>
<dbReference type="PROSITE" id="PS00731">
    <property type="entry name" value="AP_NUCLEASE_F2_3"/>
    <property type="match status" value="1"/>
</dbReference>
<keyword evidence="7 8" id="KW-0234">DNA repair</keyword>
<evidence type="ECO:0000313" key="10">
    <source>
        <dbReference type="EMBL" id="MBA9025452.1"/>
    </source>
</evidence>